<dbReference type="InterPro" id="IPR016166">
    <property type="entry name" value="FAD-bd_PCMH"/>
</dbReference>
<dbReference type="PROSITE" id="PS51387">
    <property type="entry name" value="FAD_PCMH"/>
    <property type="match status" value="1"/>
</dbReference>
<gene>
    <name evidence="7" type="ORF">UCDDS831_g02655</name>
</gene>
<reference evidence="7 8" key="2">
    <citation type="submission" date="2015-05" db="EMBL/GenBank/DDBJ databases">
        <title>Distinctive expansion of gene families associated with plant cell wall degradation and secondary metabolism in the genomes of grapevine trunk pathogens.</title>
        <authorList>
            <person name="Lawrence D.P."/>
            <person name="Travadon R."/>
            <person name="Rolshausen P.E."/>
            <person name="Baumgartner K."/>
        </authorList>
    </citation>
    <scope>NUCLEOTIDE SEQUENCE [LARGE SCALE GENOMIC DNA]</scope>
    <source>
        <strain evidence="7">DS831</strain>
    </source>
</reference>
<organism evidence="7 8">
    <name type="scientific">Diplodia seriata</name>
    <dbReference type="NCBI Taxonomy" id="420778"/>
    <lineage>
        <taxon>Eukaryota</taxon>
        <taxon>Fungi</taxon>
        <taxon>Dikarya</taxon>
        <taxon>Ascomycota</taxon>
        <taxon>Pezizomycotina</taxon>
        <taxon>Dothideomycetes</taxon>
        <taxon>Dothideomycetes incertae sedis</taxon>
        <taxon>Botryosphaeriales</taxon>
        <taxon>Botryosphaeriaceae</taxon>
        <taxon>Diplodia</taxon>
    </lineage>
</organism>
<feature type="domain" description="FAD-binding PCMH-type" evidence="6">
    <location>
        <begin position="70"/>
        <end position="241"/>
    </location>
</feature>
<name>A0A0G2H5L1_9PEZI</name>
<dbReference type="GO" id="GO:0016491">
    <property type="term" value="F:oxidoreductase activity"/>
    <property type="evidence" value="ECO:0007669"/>
    <property type="project" value="UniProtKB-KW"/>
</dbReference>
<evidence type="ECO:0000256" key="2">
    <source>
        <dbReference type="ARBA" id="ARBA00022630"/>
    </source>
</evidence>
<keyword evidence="2" id="KW-0285">Flavoprotein</keyword>
<dbReference type="InterPro" id="IPR016169">
    <property type="entry name" value="FAD-bd_PCMH_sub2"/>
</dbReference>
<evidence type="ECO:0000256" key="5">
    <source>
        <dbReference type="SAM" id="SignalP"/>
    </source>
</evidence>
<accession>A0A0G2H5L1</accession>
<dbReference type="Proteomes" id="UP000034182">
    <property type="component" value="Unassembled WGS sequence"/>
</dbReference>
<evidence type="ECO:0000259" key="6">
    <source>
        <dbReference type="PROSITE" id="PS51387"/>
    </source>
</evidence>
<dbReference type="InterPro" id="IPR006094">
    <property type="entry name" value="Oxid_FAD_bind_N"/>
</dbReference>
<proteinExistence type="inferred from homology"/>
<evidence type="ECO:0000313" key="8">
    <source>
        <dbReference type="Proteomes" id="UP000034182"/>
    </source>
</evidence>
<comment type="similarity">
    <text evidence="1">Belongs to the oxygen-dependent FAD-linked oxidoreductase family.</text>
</comment>
<feature type="chain" id="PRO_5002544898" evidence="5">
    <location>
        <begin position="18"/>
        <end position="506"/>
    </location>
</feature>
<evidence type="ECO:0000256" key="1">
    <source>
        <dbReference type="ARBA" id="ARBA00005466"/>
    </source>
</evidence>
<dbReference type="Gene3D" id="3.30.465.10">
    <property type="match status" value="1"/>
</dbReference>
<dbReference type="GO" id="GO:0071949">
    <property type="term" value="F:FAD binding"/>
    <property type="evidence" value="ECO:0007669"/>
    <property type="project" value="InterPro"/>
</dbReference>
<dbReference type="PANTHER" id="PTHR42973:SF13">
    <property type="entry name" value="FAD-BINDING PCMH-TYPE DOMAIN-CONTAINING PROTEIN"/>
    <property type="match status" value="1"/>
</dbReference>
<evidence type="ECO:0000256" key="4">
    <source>
        <dbReference type="ARBA" id="ARBA00023002"/>
    </source>
</evidence>
<reference evidence="7 8" key="1">
    <citation type="submission" date="2015-03" db="EMBL/GenBank/DDBJ databases">
        <authorList>
            <person name="Morales-Cruz A."/>
            <person name="Amrine K.C."/>
            <person name="Cantu D."/>
        </authorList>
    </citation>
    <scope>NUCLEOTIDE SEQUENCE [LARGE SCALE GENOMIC DNA]</scope>
    <source>
        <strain evidence="7">DS831</strain>
    </source>
</reference>
<dbReference type="InterPro" id="IPR036318">
    <property type="entry name" value="FAD-bd_PCMH-like_sf"/>
</dbReference>
<feature type="signal peptide" evidence="5">
    <location>
        <begin position="1"/>
        <end position="17"/>
    </location>
</feature>
<dbReference type="AlphaFoldDB" id="A0A0G2H5L1"/>
<comment type="caution">
    <text evidence="7">The sequence shown here is derived from an EMBL/GenBank/DDBJ whole genome shotgun (WGS) entry which is preliminary data.</text>
</comment>
<sequence length="506" mass="54193">MRATLWGLASFLAGANGAVHGVLGPRASSSLNETVSANCHQACTHLSSAFGSAFHYPDSDNFTIWDAKQQEVRPACRVEPSSAAEVAHVLEVLVDTWCHFAVKGGGHSRSPDDSNSVAGVTVDLDRINGIEIAGDGMRARVGGGATTIQVYRALEARNMSFVGGRVNTVGVGGFTLGGGTSPFSNKYGWALDNVYEYEVVLANSTITTASETHNPDLYWALRGGSNNFGIVTTFTVRTFAQGPVFTGQLTFGPNQTEAALDGVYELFTDPDLSTDVNMGYDLYYTYSQAQDGFVMLGTERYAQPVSDPPVFRAIDQIPPASRSVNIDTMANLIDNPSPLGTTRHLFRTLSVLPSRELLTQCLAIFREEVEAIKTVAGLAPNFITYPLQANAIAAMKQRGGNALGVEDQEGPLFLILISTAWSDAAGDDAVTAMTVNVVDRIKAAAEALGAAHPYLYVNYAMDGQADEVFAGYGEANVQRLKAIQRSVDPTGVFTSRGLWRGFMKLI</sequence>
<dbReference type="InterPro" id="IPR050416">
    <property type="entry name" value="FAD-linked_Oxidoreductase"/>
</dbReference>
<dbReference type="SUPFAM" id="SSF56176">
    <property type="entry name" value="FAD-binding/transporter-associated domain-like"/>
    <property type="match status" value="1"/>
</dbReference>
<protein>
    <submittedName>
        <fullName evidence="7">Putative fad binding domain protein</fullName>
    </submittedName>
</protein>
<evidence type="ECO:0000313" key="7">
    <source>
        <dbReference type="EMBL" id="KKY24000.1"/>
    </source>
</evidence>
<dbReference type="Gene3D" id="3.40.462.20">
    <property type="match status" value="1"/>
</dbReference>
<evidence type="ECO:0000256" key="3">
    <source>
        <dbReference type="ARBA" id="ARBA00022827"/>
    </source>
</evidence>
<keyword evidence="4" id="KW-0560">Oxidoreductase</keyword>
<dbReference type="EMBL" id="LAQI01000063">
    <property type="protein sequence ID" value="KKY24000.1"/>
    <property type="molecule type" value="Genomic_DNA"/>
</dbReference>
<keyword evidence="5" id="KW-0732">Signal</keyword>
<dbReference type="Pfam" id="PF01565">
    <property type="entry name" value="FAD_binding_4"/>
    <property type="match status" value="1"/>
</dbReference>
<dbReference type="PANTHER" id="PTHR42973">
    <property type="entry name" value="BINDING OXIDOREDUCTASE, PUTATIVE (AFU_ORTHOLOGUE AFUA_1G17690)-RELATED"/>
    <property type="match status" value="1"/>
</dbReference>
<keyword evidence="3" id="KW-0274">FAD</keyword>